<sequence length="59" mass="6849">MLPNLFSWLKILRNLSTLGKRGQVPPWQRQKSYFADKPLLKHGLCSTGVFSALYWVFLP</sequence>
<evidence type="ECO:0000313" key="2">
    <source>
        <dbReference type="Proteomes" id="UP001062846"/>
    </source>
</evidence>
<reference evidence="1" key="1">
    <citation type="submission" date="2022-02" db="EMBL/GenBank/DDBJ databases">
        <title>Plant Genome Project.</title>
        <authorList>
            <person name="Zhang R.-G."/>
        </authorList>
    </citation>
    <scope>NUCLEOTIDE SEQUENCE</scope>
    <source>
        <strain evidence="1">AT1</strain>
    </source>
</reference>
<keyword evidence="2" id="KW-1185">Reference proteome</keyword>
<name>A0ACC0LZU3_RHOML</name>
<evidence type="ECO:0000313" key="1">
    <source>
        <dbReference type="EMBL" id="KAI8534318.1"/>
    </source>
</evidence>
<gene>
    <name evidence="1" type="ORF">RHMOL_Rhmol10G0081000</name>
</gene>
<protein>
    <submittedName>
        <fullName evidence="1">Uncharacterized protein</fullName>
    </submittedName>
</protein>
<dbReference type="Proteomes" id="UP001062846">
    <property type="component" value="Chromosome 10"/>
</dbReference>
<comment type="caution">
    <text evidence="1">The sequence shown here is derived from an EMBL/GenBank/DDBJ whole genome shotgun (WGS) entry which is preliminary data.</text>
</comment>
<accession>A0ACC0LZU3</accession>
<organism evidence="1 2">
    <name type="scientific">Rhododendron molle</name>
    <name type="common">Chinese azalea</name>
    <name type="synonym">Azalea mollis</name>
    <dbReference type="NCBI Taxonomy" id="49168"/>
    <lineage>
        <taxon>Eukaryota</taxon>
        <taxon>Viridiplantae</taxon>
        <taxon>Streptophyta</taxon>
        <taxon>Embryophyta</taxon>
        <taxon>Tracheophyta</taxon>
        <taxon>Spermatophyta</taxon>
        <taxon>Magnoliopsida</taxon>
        <taxon>eudicotyledons</taxon>
        <taxon>Gunneridae</taxon>
        <taxon>Pentapetalae</taxon>
        <taxon>asterids</taxon>
        <taxon>Ericales</taxon>
        <taxon>Ericaceae</taxon>
        <taxon>Ericoideae</taxon>
        <taxon>Rhodoreae</taxon>
        <taxon>Rhododendron</taxon>
    </lineage>
</organism>
<dbReference type="EMBL" id="CM046397">
    <property type="protein sequence ID" value="KAI8534318.1"/>
    <property type="molecule type" value="Genomic_DNA"/>
</dbReference>
<proteinExistence type="predicted"/>